<evidence type="ECO:0000313" key="3">
    <source>
        <dbReference type="Proteomes" id="UP000016540"/>
    </source>
</evidence>
<dbReference type="OrthoDB" id="6358750at2"/>
<dbReference type="PATRIC" id="fig|1318628.3.peg.221"/>
<dbReference type="HOGENOM" id="CLU_972558_0_0_6"/>
<protein>
    <recommendedName>
        <fullName evidence="1">DUF6160 domain-containing protein</fullName>
    </recommendedName>
</protein>
<dbReference type="EMBL" id="ASAD01000003">
    <property type="protein sequence ID" value="EON93886.1"/>
    <property type="molecule type" value="Genomic_DNA"/>
</dbReference>
<reference evidence="2 3" key="1">
    <citation type="journal article" date="2013" name="Genome Announc.">
        <title>Draft Genome Sequence of the Moderately Halophilic Bacterium Marinobacter lipolyticus Strain SM19.</title>
        <authorList>
            <person name="Papke R.T."/>
            <person name="de la Haba R.R."/>
            <person name="Infante-Dominguez C."/>
            <person name="Perez D."/>
            <person name="Sanchez-Porro C."/>
            <person name="Lapierre P."/>
            <person name="Ventosa A."/>
        </authorList>
    </citation>
    <scope>NUCLEOTIDE SEQUENCE [LARGE SCALE GENOMIC DNA]</scope>
    <source>
        <strain evidence="2 3">SM19</strain>
    </source>
</reference>
<accession>R8B5Q1</accession>
<gene>
    <name evidence="2" type="ORF">MARLIPOL_01115</name>
</gene>
<dbReference type="RefSeq" id="WP_012136211.1">
    <property type="nucleotide sequence ID" value="NZ_KE007306.1"/>
</dbReference>
<proteinExistence type="predicted"/>
<evidence type="ECO:0000313" key="2">
    <source>
        <dbReference type="EMBL" id="EON93886.1"/>
    </source>
</evidence>
<keyword evidence="3" id="KW-1185">Reference proteome</keyword>
<name>R8B5Q1_9GAMM</name>
<organism evidence="2 3">
    <name type="scientific">Marinobacter lipolyticus SM19</name>
    <dbReference type="NCBI Taxonomy" id="1318628"/>
    <lineage>
        <taxon>Bacteria</taxon>
        <taxon>Pseudomonadati</taxon>
        <taxon>Pseudomonadota</taxon>
        <taxon>Gammaproteobacteria</taxon>
        <taxon>Pseudomonadales</taxon>
        <taxon>Marinobacteraceae</taxon>
        <taxon>Marinobacter</taxon>
    </lineage>
</organism>
<dbReference type="Proteomes" id="UP000016540">
    <property type="component" value="Unassembled WGS sequence"/>
</dbReference>
<comment type="caution">
    <text evidence="2">The sequence shown here is derived from an EMBL/GenBank/DDBJ whole genome shotgun (WGS) entry which is preliminary data.</text>
</comment>
<dbReference type="eggNOG" id="ENOG50339U3">
    <property type="taxonomic scope" value="Bacteria"/>
</dbReference>
<dbReference type="AlphaFoldDB" id="R8B5Q1"/>
<feature type="domain" description="DUF6160" evidence="1">
    <location>
        <begin position="11"/>
        <end position="103"/>
    </location>
</feature>
<evidence type="ECO:0000259" key="1">
    <source>
        <dbReference type="Pfam" id="PF19657"/>
    </source>
</evidence>
<dbReference type="InterPro" id="IPR046158">
    <property type="entry name" value="DUF6160"/>
</dbReference>
<dbReference type="Pfam" id="PF19657">
    <property type="entry name" value="DUF6160"/>
    <property type="match status" value="1"/>
</dbReference>
<dbReference type="STRING" id="1318628.MARLIPOL_01115"/>
<sequence length="289" mass="31083">MRQDAYGYVVLALVCLGIAPVAQAELEPISDQEMSEVQGQGFMTIENLDDGAHQFTRMSLTMDAETRINADNVTLGSIDSGADFQATDVALGHISRDDARIQIDGNRYAVDEVVPFVGLKPYIELAEVGDELAGFRMGFKQARGTFSSDMTSLSGNIGLQIEDADGNPTAATLFDSNTSATNYRASHFGLAGATTDCSTGVQCAPLSYLRSLDIGEAGEGDATEFTNDFFLSFQREGVNWQSPEGGNVIEAAKGVFLNLPTSMTLNQQVFANGVPRERTHYVDRGNGMF</sequence>